<name>A0A3S0R0J2_9GAMM</name>
<keyword evidence="5" id="KW-1185">Reference proteome</keyword>
<evidence type="ECO:0000259" key="3">
    <source>
        <dbReference type="PROSITE" id="PS51186"/>
    </source>
</evidence>
<sequence>MSHTTRRAEPADLQCLVAFTLAEAGEAEGVRKDHAQVRAGILTALLDESVAMYWLLEHGSDVIGHVSIVREWSDWHAGYYWWIQSMYLEPRHRGQGLMKHLLSAVQKAAREQHALELRLYVHKNNLSAIHAYRRAGFRDSDYRMMALDVAGE</sequence>
<dbReference type="CDD" id="cd04301">
    <property type="entry name" value="NAT_SF"/>
    <property type="match status" value="1"/>
</dbReference>
<evidence type="ECO:0000313" key="5">
    <source>
        <dbReference type="Proteomes" id="UP000274358"/>
    </source>
</evidence>
<gene>
    <name evidence="4" type="ORF">EKH80_22155</name>
</gene>
<dbReference type="GO" id="GO:0016747">
    <property type="term" value="F:acyltransferase activity, transferring groups other than amino-acyl groups"/>
    <property type="evidence" value="ECO:0007669"/>
    <property type="project" value="InterPro"/>
</dbReference>
<dbReference type="RefSeq" id="WP_126686978.1">
    <property type="nucleotide sequence ID" value="NZ_RYYV01000031.1"/>
</dbReference>
<evidence type="ECO:0000256" key="2">
    <source>
        <dbReference type="ARBA" id="ARBA00023315"/>
    </source>
</evidence>
<comment type="caution">
    <text evidence="4">The sequence shown here is derived from an EMBL/GenBank/DDBJ whole genome shotgun (WGS) entry which is preliminary data.</text>
</comment>
<dbReference type="OrthoDB" id="9805924at2"/>
<dbReference type="Gene3D" id="3.40.630.30">
    <property type="match status" value="1"/>
</dbReference>
<proteinExistence type="predicted"/>
<evidence type="ECO:0000313" key="4">
    <source>
        <dbReference type="EMBL" id="RUL69523.1"/>
    </source>
</evidence>
<organism evidence="4 5">
    <name type="scientific">Dyella choica</name>
    <dbReference type="NCBI Taxonomy" id="1927959"/>
    <lineage>
        <taxon>Bacteria</taxon>
        <taxon>Pseudomonadati</taxon>
        <taxon>Pseudomonadota</taxon>
        <taxon>Gammaproteobacteria</taxon>
        <taxon>Lysobacterales</taxon>
        <taxon>Rhodanobacteraceae</taxon>
        <taxon>Dyella</taxon>
    </lineage>
</organism>
<dbReference type="InterPro" id="IPR000182">
    <property type="entry name" value="GNAT_dom"/>
</dbReference>
<protein>
    <submittedName>
        <fullName evidence="4">GNAT family N-acetyltransferase</fullName>
    </submittedName>
</protein>
<dbReference type="PROSITE" id="PS51186">
    <property type="entry name" value="GNAT"/>
    <property type="match status" value="1"/>
</dbReference>
<keyword evidence="2" id="KW-0012">Acyltransferase</keyword>
<keyword evidence="1 4" id="KW-0808">Transferase</keyword>
<evidence type="ECO:0000256" key="1">
    <source>
        <dbReference type="ARBA" id="ARBA00022679"/>
    </source>
</evidence>
<dbReference type="InterPro" id="IPR016181">
    <property type="entry name" value="Acyl_CoA_acyltransferase"/>
</dbReference>
<feature type="domain" description="N-acetyltransferase" evidence="3">
    <location>
        <begin position="3"/>
        <end position="152"/>
    </location>
</feature>
<dbReference type="PANTHER" id="PTHR43877">
    <property type="entry name" value="AMINOALKYLPHOSPHONATE N-ACETYLTRANSFERASE-RELATED-RELATED"/>
    <property type="match status" value="1"/>
</dbReference>
<dbReference type="EMBL" id="RYYV01000031">
    <property type="protein sequence ID" value="RUL69523.1"/>
    <property type="molecule type" value="Genomic_DNA"/>
</dbReference>
<accession>A0A3S0R0J2</accession>
<dbReference type="InterPro" id="IPR050832">
    <property type="entry name" value="Bact_Acetyltransf"/>
</dbReference>
<dbReference type="SUPFAM" id="SSF55729">
    <property type="entry name" value="Acyl-CoA N-acyltransferases (Nat)"/>
    <property type="match status" value="1"/>
</dbReference>
<dbReference type="AlphaFoldDB" id="A0A3S0R0J2"/>
<dbReference type="Proteomes" id="UP000274358">
    <property type="component" value="Unassembled WGS sequence"/>
</dbReference>
<dbReference type="Pfam" id="PF00583">
    <property type="entry name" value="Acetyltransf_1"/>
    <property type="match status" value="1"/>
</dbReference>
<reference evidence="4 5" key="1">
    <citation type="submission" date="2018-12" db="EMBL/GenBank/DDBJ databases">
        <title>Dyella dinghuensis sp. nov. DHOA06 and Dyella choica sp. nov. 4M-K27, isolated from forest soil.</title>
        <authorList>
            <person name="Qiu L.-H."/>
            <person name="Gao Z.-H."/>
        </authorList>
    </citation>
    <scope>NUCLEOTIDE SEQUENCE [LARGE SCALE GENOMIC DNA]</scope>
    <source>
        <strain evidence="4 5">4M-K27</strain>
    </source>
</reference>